<reference evidence="2" key="1">
    <citation type="journal article" date="2021" name="Sci. Adv.">
        <title>The American lobster genome reveals insights on longevity, neural, and immune adaptations.</title>
        <authorList>
            <person name="Polinski J.M."/>
            <person name="Zimin A.V."/>
            <person name="Clark K.F."/>
            <person name="Kohn A.B."/>
            <person name="Sadowski N."/>
            <person name="Timp W."/>
            <person name="Ptitsyn A."/>
            <person name="Khanna P."/>
            <person name="Romanova D.Y."/>
            <person name="Williams P."/>
            <person name="Greenwood S.J."/>
            <person name="Moroz L.L."/>
            <person name="Walt D.R."/>
            <person name="Bodnar A.G."/>
        </authorList>
    </citation>
    <scope>NUCLEOTIDE SEQUENCE</scope>
    <source>
        <strain evidence="2">GMGI-L3</strain>
    </source>
</reference>
<evidence type="ECO:0000313" key="2">
    <source>
        <dbReference type="EMBL" id="KAG7168234.1"/>
    </source>
</evidence>
<feature type="region of interest" description="Disordered" evidence="1">
    <location>
        <begin position="1"/>
        <end position="33"/>
    </location>
</feature>
<name>A0A8J5KEE0_HOMAM</name>
<accession>A0A8J5KEE0</accession>
<sequence>MVLTASTPPTLSSPSTLLPGNSSSSRYVTVTGT</sequence>
<evidence type="ECO:0000256" key="1">
    <source>
        <dbReference type="SAM" id="MobiDB-lite"/>
    </source>
</evidence>
<feature type="non-terminal residue" evidence="2">
    <location>
        <position position="33"/>
    </location>
</feature>
<dbReference type="Proteomes" id="UP000747542">
    <property type="component" value="Unassembled WGS sequence"/>
</dbReference>
<organism evidence="2 3">
    <name type="scientific">Homarus americanus</name>
    <name type="common">American lobster</name>
    <dbReference type="NCBI Taxonomy" id="6706"/>
    <lineage>
        <taxon>Eukaryota</taxon>
        <taxon>Metazoa</taxon>
        <taxon>Ecdysozoa</taxon>
        <taxon>Arthropoda</taxon>
        <taxon>Crustacea</taxon>
        <taxon>Multicrustacea</taxon>
        <taxon>Malacostraca</taxon>
        <taxon>Eumalacostraca</taxon>
        <taxon>Eucarida</taxon>
        <taxon>Decapoda</taxon>
        <taxon>Pleocyemata</taxon>
        <taxon>Astacidea</taxon>
        <taxon>Nephropoidea</taxon>
        <taxon>Nephropidae</taxon>
        <taxon>Homarus</taxon>
    </lineage>
</organism>
<comment type="caution">
    <text evidence="2">The sequence shown here is derived from an EMBL/GenBank/DDBJ whole genome shotgun (WGS) entry which is preliminary data.</text>
</comment>
<gene>
    <name evidence="2" type="ORF">Hamer_G016878</name>
</gene>
<feature type="compositionally biased region" description="Low complexity" evidence="1">
    <location>
        <begin position="1"/>
        <end position="25"/>
    </location>
</feature>
<evidence type="ECO:0000313" key="3">
    <source>
        <dbReference type="Proteomes" id="UP000747542"/>
    </source>
</evidence>
<proteinExistence type="predicted"/>
<keyword evidence="3" id="KW-1185">Reference proteome</keyword>
<dbReference type="AlphaFoldDB" id="A0A8J5KEE0"/>
<protein>
    <submittedName>
        <fullName evidence="2">Uncharacterized protein</fullName>
    </submittedName>
</protein>
<dbReference type="EMBL" id="JAHLQT010020459">
    <property type="protein sequence ID" value="KAG7168234.1"/>
    <property type="molecule type" value="Genomic_DNA"/>
</dbReference>